<reference evidence="2 3" key="1">
    <citation type="submission" date="2019-03" db="EMBL/GenBank/DDBJ databases">
        <title>Genomic Encyclopedia of Archaeal and Bacterial Type Strains, Phase II (KMG-II): from individual species to whole genera.</title>
        <authorList>
            <person name="Goeker M."/>
        </authorList>
    </citation>
    <scope>NUCLEOTIDE SEQUENCE [LARGE SCALE GENOMIC DNA]</scope>
    <source>
        <strain evidence="2 3">ATCC 25309</strain>
    </source>
</reference>
<protein>
    <submittedName>
        <fullName evidence="2">Putative NAD/FAD-binding protein</fullName>
    </submittedName>
</protein>
<dbReference type="InterPro" id="IPR036188">
    <property type="entry name" value="FAD/NAD-bd_sf"/>
</dbReference>
<evidence type="ECO:0000313" key="3">
    <source>
        <dbReference type="Proteomes" id="UP000295662"/>
    </source>
</evidence>
<evidence type="ECO:0000259" key="1">
    <source>
        <dbReference type="Pfam" id="PF01593"/>
    </source>
</evidence>
<name>A0A4R7S7C7_9BACT</name>
<dbReference type="Gene3D" id="3.50.50.60">
    <property type="entry name" value="FAD/NAD(P)-binding domain"/>
    <property type="match status" value="1"/>
</dbReference>
<feature type="domain" description="Amine oxidase" evidence="1">
    <location>
        <begin position="13"/>
        <end position="297"/>
    </location>
</feature>
<dbReference type="EMBL" id="SOCA01000002">
    <property type="protein sequence ID" value="TDU73127.1"/>
    <property type="molecule type" value="Genomic_DNA"/>
</dbReference>
<dbReference type="Pfam" id="PF01593">
    <property type="entry name" value="Amino_oxidase"/>
    <property type="match status" value="1"/>
</dbReference>
<dbReference type="InterPro" id="IPR050464">
    <property type="entry name" value="Zeta_carotene_desat/Oxidored"/>
</dbReference>
<dbReference type="Gene3D" id="1.10.405.20">
    <property type="match status" value="1"/>
</dbReference>
<dbReference type="Proteomes" id="UP000295662">
    <property type="component" value="Unassembled WGS sequence"/>
</dbReference>
<dbReference type="Gene3D" id="3.30.70.1990">
    <property type="match status" value="1"/>
</dbReference>
<dbReference type="PANTHER" id="PTHR42923">
    <property type="entry name" value="PROTOPORPHYRINOGEN OXIDASE"/>
    <property type="match status" value="1"/>
</dbReference>
<dbReference type="AlphaFoldDB" id="A0A4R7S7C7"/>
<keyword evidence="3" id="KW-1185">Reference proteome</keyword>
<dbReference type="GO" id="GO:0016491">
    <property type="term" value="F:oxidoreductase activity"/>
    <property type="evidence" value="ECO:0007669"/>
    <property type="project" value="InterPro"/>
</dbReference>
<dbReference type="SUPFAM" id="SSF51905">
    <property type="entry name" value="FAD/NAD(P)-binding domain"/>
    <property type="match status" value="1"/>
</dbReference>
<gene>
    <name evidence="2" type="ORF">EI77_01595</name>
</gene>
<organism evidence="2 3">
    <name type="scientific">Prosthecobacter fusiformis</name>
    <dbReference type="NCBI Taxonomy" id="48464"/>
    <lineage>
        <taxon>Bacteria</taxon>
        <taxon>Pseudomonadati</taxon>
        <taxon>Verrucomicrobiota</taxon>
        <taxon>Verrucomicrobiia</taxon>
        <taxon>Verrucomicrobiales</taxon>
        <taxon>Verrucomicrobiaceae</taxon>
        <taxon>Prosthecobacter</taxon>
    </lineage>
</organism>
<evidence type="ECO:0000313" key="2">
    <source>
        <dbReference type="EMBL" id="TDU73127.1"/>
    </source>
</evidence>
<dbReference type="PROSITE" id="PS51257">
    <property type="entry name" value="PROKAR_LIPOPROTEIN"/>
    <property type="match status" value="1"/>
</dbReference>
<accession>A0A4R7S7C7</accession>
<dbReference type="InterPro" id="IPR002937">
    <property type="entry name" value="Amino_oxidase"/>
</dbReference>
<dbReference type="OrthoDB" id="9814556at2"/>
<proteinExistence type="predicted"/>
<sequence>MSKPRLCIIGSGISGLGCAYFLDKKFDITLYEAADYIGGHTNTVEVTEDGRRLPIDTGFMVFNHQTYPLLCRLFKELGVETKRTDMSFSLRHLPTGYEYNGKNLDTIFGQRSNLLSPRFWKFLLKIKRFNEETVAAMNDPQFEHMTLREYAEARGYGQDFLDLYILPMGSAVWSTPPELMLDFPARTLMHFWFNHGFLGMETRHPWWTVVDGSRQYVRKLVAPFRERIHLNSPVERIERHDGEVKVYVKGHEPQVFDKVILATHAPTSLKMLAEPTALELELLPHFKYQSNIATLHTDDRFMPRTRKCWASWNYHIEFDANGVIQPSTHYWMNLLQGVSDQKNYFVSVNGEDAIDPTKVIKRISYEHPLFDVKATAAQKRLPELNQISKDQTTYYCGAWFRYGFHEDGFMSAVNLCRDLLGEEPW</sequence>
<dbReference type="PANTHER" id="PTHR42923:SF17">
    <property type="entry name" value="AMINE OXIDASE DOMAIN-CONTAINING PROTEIN"/>
    <property type="match status" value="1"/>
</dbReference>
<comment type="caution">
    <text evidence="2">The sequence shown here is derived from an EMBL/GenBank/DDBJ whole genome shotgun (WGS) entry which is preliminary data.</text>
</comment>
<dbReference type="RefSeq" id="WP_133794384.1">
    <property type="nucleotide sequence ID" value="NZ_SOCA01000002.1"/>
</dbReference>